<evidence type="ECO:0000313" key="3">
    <source>
        <dbReference type="Proteomes" id="UP001157046"/>
    </source>
</evidence>
<proteinExistence type="predicted"/>
<dbReference type="EMBL" id="BSUY01000003">
    <property type="protein sequence ID" value="GMA84594.1"/>
    <property type="molecule type" value="Genomic_DNA"/>
</dbReference>
<name>A0ABQ6J2I5_9GAMM</name>
<evidence type="ECO:0000313" key="2">
    <source>
        <dbReference type="EMBL" id="GMA84594.1"/>
    </source>
</evidence>
<reference evidence="1" key="3">
    <citation type="submission" date="2023-02" db="EMBL/GenBank/DDBJ databases">
        <authorList>
            <person name="Sun Q."/>
            <person name="Mori K."/>
        </authorList>
    </citation>
    <scope>NUCLEOTIDE SEQUENCE</scope>
    <source>
        <strain evidence="1">NBRC 102030</strain>
    </source>
</reference>
<protein>
    <submittedName>
        <fullName evidence="1">Uncharacterized protein</fullName>
    </submittedName>
</protein>
<reference evidence="3" key="2">
    <citation type="journal article" date="2019" name="Int. J. Syst. Evol. Microbiol.">
        <title>The Global Catalogue of Microorganisms (GCM) 10K type strain sequencing project: providing services to taxonomists for standard genome sequencing and annotation.</title>
        <authorList>
            <consortium name="The Broad Institute Genomics Platform"/>
            <consortium name="The Broad Institute Genome Sequencing Center for Infectious Disease"/>
            <person name="Wu L."/>
            <person name="Ma J."/>
        </authorList>
    </citation>
    <scope>NUCLEOTIDE SEQUENCE [LARGE SCALE GENOMIC DNA]</scope>
    <source>
        <strain evidence="3">NBRC 102030</strain>
    </source>
</reference>
<comment type="caution">
    <text evidence="1">The sequence shown here is derived from an EMBL/GenBank/DDBJ whole genome shotgun (WGS) entry which is preliminary data.</text>
</comment>
<reference evidence="1" key="1">
    <citation type="journal article" date="2014" name="Int. J. Syst. Evol. Microbiol.">
        <title>Complete genome of a new Firmicutes species belonging to the dominant human colonic microbiota ('Ruminococcus bicirculans') reveals two chromosomes and a selective capacity to utilize plant glucans.</title>
        <authorList>
            <consortium name="NISC Comparative Sequencing Program"/>
            <person name="Wegmann U."/>
            <person name="Louis P."/>
            <person name="Goesmann A."/>
            <person name="Henrissat B."/>
            <person name="Duncan S.H."/>
            <person name="Flint H.J."/>
        </authorList>
    </citation>
    <scope>NUCLEOTIDE SEQUENCE</scope>
    <source>
        <strain evidence="1">NBRC 102030</strain>
    </source>
</reference>
<accession>A0ABQ6J2I5</accession>
<sequence length="60" mass="6844">MIFKGRILGRINVSGAILQQKNAYSAEYKLLTHEGRLTDDVLTQYNKVLNLKSLNKHTNI</sequence>
<dbReference type="Proteomes" id="UP001157046">
    <property type="component" value="Unassembled WGS sequence"/>
</dbReference>
<gene>
    <name evidence="1" type="ORF">GCM10025855_12540</name>
    <name evidence="2" type="ORF">GCM10025855_41280</name>
</gene>
<keyword evidence="3" id="KW-1185">Reference proteome</keyword>
<evidence type="ECO:0000313" key="1">
    <source>
        <dbReference type="EMBL" id="GMA81721.1"/>
    </source>
</evidence>
<dbReference type="EMBL" id="BSUY01000001">
    <property type="protein sequence ID" value="GMA81721.1"/>
    <property type="molecule type" value="Genomic_DNA"/>
</dbReference>
<organism evidence="1 3">
    <name type="scientific">Shewanella glacialipiscicola</name>
    <dbReference type="NCBI Taxonomy" id="614069"/>
    <lineage>
        <taxon>Bacteria</taxon>
        <taxon>Pseudomonadati</taxon>
        <taxon>Pseudomonadota</taxon>
        <taxon>Gammaproteobacteria</taxon>
        <taxon>Alteromonadales</taxon>
        <taxon>Shewanellaceae</taxon>
        <taxon>Shewanella</taxon>
    </lineage>
</organism>